<protein>
    <submittedName>
        <fullName evidence="1">Uncharacterized protein</fullName>
    </submittedName>
</protein>
<name>A0A4R5LRC8_9GAMM</name>
<dbReference type="OrthoDB" id="9778494at2"/>
<dbReference type="RefSeq" id="WP_133211337.1">
    <property type="nucleotide sequence ID" value="NZ_SMSE01000002.1"/>
</dbReference>
<dbReference type="SUPFAM" id="SSF48452">
    <property type="entry name" value="TPR-like"/>
    <property type="match status" value="1"/>
</dbReference>
<keyword evidence="2" id="KW-1185">Reference proteome</keyword>
<proteinExistence type="predicted"/>
<evidence type="ECO:0000313" key="1">
    <source>
        <dbReference type="EMBL" id="TDG13401.1"/>
    </source>
</evidence>
<dbReference type="EMBL" id="SMSE01000002">
    <property type="protein sequence ID" value="TDG13401.1"/>
    <property type="molecule type" value="Genomic_DNA"/>
</dbReference>
<sequence>MKTAATLVTALGAATLMGGLVLEIRQPNVPGNDDAGYLKALLNPVEIGRQLCSSSTSDGYAARRAPFLRFARLHAAEASAEELARSAPPLWQGLGSFDFTITTDDPQVQAYFNQGMRIANDFNHLEAIRSFRWAQQLDPQCAMCFWGEALALGPNINAPMDADAAPLAYAAARRAASLMAGVSDKEQALIQALVSRYGSEDLSLRAQYDNAYAKAMQQVAAAYPEDNNILALAAEAMMDAQPWDYWQADNRTPKGRTAEILALLETVLARDSEHPAAIHLYIHVTEASNDPYRAEAGAERLSALAPAAGHLVHMPSHTFHRVGRYIDAYRVNVAAMEANEAYFAESQASALYEYGYYTHNVHSALTSAQMAGDAAAALPLAEKLDQRMPAEMVRLAPWVQAIKVAPYFAWVQFGAHDTVMGLVDPGAEFPYLQAMWHYARGEALARQGDSSAALREAEAAEALADHPLMQDLDANGLPAPTLAQIAAEVVRARVDIGNGALDSALQRLENATAQQDQMFYSEPAFWYFPVRQMLGAVLLMDGQAHRAEAVFIRSLVDAPNNAWALYGLREAEAALGNKAAAGYADTLFRQAWLGDTDALALSAL</sequence>
<dbReference type="AlphaFoldDB" id="A0A4R5LRC8"/>
<organism evidence="1 2">
    <name type="scientific">Seongchinamella unica</name>
    <dbReference type="NCBI Taxonomy" id="2547392"/>
    <lineage>
        <taxon>Bacteria</taxon>
        <taxon>Pseudomonadati</taxon>
        <taxon>Pseudomonadota</taxon>
        <taxon>Gammaproteobacteria</taxon>
        <taxon>Cellvibrionales</taxon>
        <taxon>Halieaceae</taxon>
        <taxon>Seongchinamella</taxon>
    </lineage>
</organism>
<dbReference type="Gene3D" id="1.25.40.10">
    <property type="entry name" value="Tetratricopeptide repeat domain"/>
    <property type="match status" value="1"/>
</dbReference>
<dbReference type="PANTHER" id="PTHR45588:SF1">
    <property type="entry name" value="WW DOMAIN-CONTAINING PROTEIN"/>
    <property type="match status" value="1"/>
</dbReference>
<evidence type="ECO:0000313" key="2">
    <source>
        <dbReference type="Proteomes" id="UP000295554"/>
    </source>
</evidence>
<gene>
    <name evidence="1" type="ORF">E2F43_07615</name>
</gene>
<dbReference type="Proteomes" id="UP000295554">
    <property type="component" value="Unassembled WGS sequence"/>
</dbReference>
<accession>A0A4R5LRC8</accession>
<comment type="caution">
    <text evidence="1">The sequence shown here is derived from an EMBL/GenBank/DDBJ whole genome shotgun (WGS) entry which is preliminary data.</text>
</comment>
<reference evidence="1 2" key="1">
    <citation type="submission" date="2019-03" db="EMBL/GenBank/DDBJ databases">
        <title>Seongchinamella monodicae gen. nov., sp. nov., a novel member of the Gammaproteobacteria isolated from a tidal mudflat of beach.</title>
        <authorList>
            <person name="Yang H.G."/>
            <person name="Kang J.W."/>
            <person name="Lee S.D."/>
        </authorList>
    </citation>
    <scope>NUCLEOTIDE SEQUENCE [LARGE SCALE GENOMIC DNA]</scope>
    <source>
        <strain evidence="1 2">GH4-78</strain>
    </source>
</reference>
<dbReference type="InterPro" id="IPR011990">
    <property type="entry name" value="TPR-like_helical_dom_sf"/>
</dbReference>
<dbReference type="PANTHER" id="PTHR45588">
    <property type="entry name" value="TPR DOMAIN-CONTAINING PROTEIN"/>
    <property type="match status" value="1"/>
</dbReference>